<evidence type="ECO:0000256" key="2">
    <source>
        <dbReference type="ARBA" id="ARBA00023125"/>
    </source>
</evidence>
<dbReference type="Proteomes" id="UP001428817">
    <property type="component" value="Unassembled WGS sequence"/>
</dbReference>
<reference evidence="6" key="1">
    <citation type="journal article" date="2019" name="Int. J. Syst. Evol. Microbiol.">
        <title>The Global Catalogue of Microorganisms (GCM) 10K type strain sequencing project: providing services to taxonomists for standard genome sequencing and annotation.</title>
        <authorList>
            <consortium name="The Broad Institute Genomics Platform"/>
            <consortium name="The Broad Institute Genome Sequencing Center for Infectious Disease"/>
            <person name="Wu L."/>
            <person name="Ma J."/>
        </authorList>
    </citation>
    <scope>NUCLEOTIDE SEQUENCE [LARGE SCALE GENOMIC DNA]</scope>
    <source>
        <strain evidence="6">JCM 18303</strain>
    </source>
</reference>
<dbReference type="Pfam" id="PF01638">
    <property type="entry name" value="HxlR"/>
    <property type="match status" value="1"/>
</dbReference>
<dbReference type="RefSeq" id="WP_185066669.1">
    <property type="nucleotide sequence ID" value="NZ_BAABJP010000007.1"/>
</dbReference>
<dbReference type="PROSITE" id="PS51118">
    <property type="entry name" value="HTH_HXLR"/>
    <property type="match status" value="1"/>
</dbReference>
<evidence type="ECO:0000259" key="4">
    <source>
        <dbReference type="PROSITE" id="PS51118"/>
    </source>
</evidence>
<organism evidence="5 6">
    <name type="scientific">Pseudonocardia eucalypti</name>
    <dbReference type="NCBI Taxonomy" id="648755"/>
    <lineage>
        <taxon>Bacteria</taxon>
        <taxon>Bacillati</taxon>
        <taxon>Actinomycetota</taxon>
        <taxon>Actinomycetes</taxon>
        <taxon>Pseudonocardiales</taxon>
        <taxon>Pseudonocardiaceae</taxon>
        <taxon>Pseudonocardia</taxon>
    </lineage>
</organism>
<dbReference type="SUPFAM" id="SSF46785">
    <property type="entry name" value="Winged helix' DNA-binding domain"/>
    <property type="match status" value="1"/>
</dbReference>
<accession>A0ABP9PSK3</accession>
<dbReference type="CDD" id="cd00090">
    <property type="entry name" value="HTH_ARSR"/>
    <property type="match status" value="1"/>
</dbReference>
<evidence type="ECO:0000313" key="5">
    <source>
        <dbReference type="EMBL" id="GAA5151519.1"/>
    </source>
</evidence>
<keyword evidence="2" id="KW-0238">DNA-binding</keyword>
<dbReference type="InterPro" id="IPR002577">
    <property type="entry name" value="HTH_HxlR"/>
</dbReference>
<dbReference type="Gene3D" id="1.10.10.10">
    <property type="entry name" value="Winged helix-like DNA-binding domain superfamily/Winged helix DNA-binding domain"/>
    <property type="match status" value="1"/>
</dbReference>
<evidence type="ECO:0000256" key="1">
    <source>
        <dbReference type="ARBA" id="ARBA00023015"/>
    </source>
</evidence>
<proteinExistence type="predicted"/>
<protein>
    <submittedName>
        <fullName evidence="5">Helix-turn-helix domain-containing protein</fullName>
    </submittedName>
</protein>
<keyword evidence="3" id="KW-0804">Transcription</keyword>
<keyword evidence="6" id="KW-1185">Reference proteome</keyword>
<dbReference type="PANTHER" id="PTHR33204">
    <property type="entry name" value="TRANSCRIPTIONAL REGULATOR, MARR FAMILY"/>
    <property type="match status" value="1"/>
</dbReference>
<comment type="caution">
    <text evidence="5">The sequence shown here is derived from an EMBL/GenBank/DDBJ whole genome shotgun (WGS) entry which is preliminary data.</text>
</comment>
<feature type="domain" description="HTH hxlR-type" evidence="4">
    <location>
        <begin position="11"/>
        <end position="110"/>
    </location>
</feature>
<evidence type="ECO:0000313" key="6">
    <source>
        <dbReference type="Proteomes" id="UP001428817"/>
    </source>
</evidence>
<gene>
    <name evidence="5" type="ORF">GCM10023321_18710</name>
</gene>
<dbReference type="PANTHER" id="PTHR33204:SF18">
    <property type="entry name" value="TRANSCRIPTIONAL REGULATORY PROTEIN"/>
    <property type="match status" value="1"/>
</dbReference>
<name>A0ABP9PSK3_9PSEU</name>
<dbReference type="InterPro" id="IPR036388">
    <property type="entry name" value="WH-like_DNA-bd_sf"/>
</dbReference>
<dbReference type="EMBL" id="BAABJP010000007">
    <property type="protein sequence ID" value="GAA5151519.1"/>
    <property type="molecule type" value="Genomic_DNA"/>
</dbReference>
<sequence length="156" mass="17204">MHFRELESGVCSIARTMSVIGQPWTILVLRDLFNGMRRFDDLVDHLGIARNVLTRRLAALVDAGIVEKRSYREPGQRARQEYRLTPAGWDLRPVLVALMDYGDTHLAGPEGAPVRLTHADCGGAVRVALTCENGHALEPEDRLRPRPGPGAQAKSA</sequence>
<keyword evidence="1" id="KW-0805">Transcription regulation</keyword>
<evidence type="ECO:0000256" key="3">
    <source>
        <dbReference type="ARBA" id="ARBA00023163"/>
    </source>
</evidence>
<dbReference type="InterPro" id="IPR036390">
    <property type="entry name" value="WH_DNA-bd_sf"/>
</dbReference>
<dbReference type="InterPro" id="IPR011991">
    <property type="entry name" value="ArsR-like_HTH"/>
</dbReference>